<gene>
    <name evidence="7" type="primary">fba</name>
    <name evidence="7" type="ORF">HER12_02550</name>
</gene>
<feature type="binding site" evidence="5">
    <location>
        <begin position="210"/>
        <end position="212"/>
    </location>
    <ligand>
        <name>dihydroxyacetone phosphate</name>
        <dbReference type="ChEBI" id="CHEBI:57642"/>
    </ligand>
</feature>
<keyword evidence="3 7" id="KW-0456">Lyase</keyword>
<comment type="cofactor">
    <cofactor evidence="6">
        <name>Zn(2+)</name>
        <dbReference type="ChEBI" id="CHEBI:29105"/>
    </cofactor>
    <text evidence="6">Binds 2 Zn(2+) ions per subunit. One is catalytic and the other provides a structural contribution.</text>
</comment>
<evidence type="ECO:0000313" key="8">
    <source>
        <dbReference type="Proteomes" id="UP000584587"/>
    </source>
</evidence>
<dbReference type="CDD" id="cd00947">
    <property type="entry name" value="TBP_aldolase_IIB"/>
    <property type="match status" value="1"/>
</dbReference>
<dbReference type="EMBL" id="JAAVVK010000002">
    <property type="protein sequence ID" value="NKE38634.1"/>
    <property type="molecule type" value="Genomic_DNA"/>
</dbReference>
<dbReference type="GO" id="GO:0030388">
    <property type="term" value="P:fructose 1,6-bisphosphate metabolic process"/>
    <property type="evidence" value="ECO:0007669"/>
    <property type="project" value="InterPro"/>
</dbReference>
<feature type="binding site" evidence="5">
    <location>
        <position position="181"/>
    </location>
    <ligand>
        <name>dihydroxyacetone phosphate</name>
        <dbReference type="ChEBI" id="CHEBI:57642"/>
    </ligand>
</feature>
<reference evidence="7 8" key="1">
    <citation type="submission" date="2020-04" db="EMBL/GenBank/DDBJ databases">
        <title>Complete genome sequence of Spiroplasma platyhelix ATCC 51748, an insect isolate.</title>
        <authorList>
            <person name="Green E.A."/>
            <person name="Klassen J.L."/>
        </authorList>
    </citation>
    <scope>NUCLEOTIDE SEQUENCE [LARGE SCALE GENOMIC DNA]</scope>
    <source>
        <strain evidence="7 8">PALS-1</strain>
    </source>
</reference>
<accession>A0A846U0T6</accession>
<dbReference type="PIRSF" id="PIRSF001359">
    <property type="entry name" value="F_bP_aldolase_II"/>
    <property type="match status" value="1"/>
</dbReference>
<dbReference type="SUPFAM" id="SSF51569">
    <property type="entry name" value="Aldolase"/>
    <property type="match status" value="1"/>
</dbReference>
<dbReference type="EC" id="4.1.2.13" evidence="7"/>
<keyword evidence="2 6" id="KW-0862">Zinc</keyword>
<evidence type="ECO:0000256" key="4">
    <source>
        <dbReference type="PIRSR" id="PIRSR001359-1"/>
    </source>
</evidence>
<dbReference type="AlphaFoldDB" id="A0A846U0T6"/>
<evidence type="ECO:0000256" key="2">
    <source>
        <dbReference type="ARBA" id="ARBA00022833"/>
    </source>
</evidence>
<dbReference type="PANTHER" id="PTHR30304">
    <property type="entry name" value="D-TAGATOSE-1,6-BISPHOSPHATE ALDOLASE"/>
    <property type="match status" value="1"/>
</dbReference>
<dbReference type="Gene3D" id="3.20.20.70">
    <property type="entry name" value="Aldolase class I"/>
    <property type="match status" value="1"/>
</dbReference>
<sequence>MENFINAKSLVDKARAGKYAVAHFNINNLEWTRSILEVAQETQSGIIIGVSEGAAKYMGGYHVVGNLVKSLMQDLKITAPIALHLDHGQSFEACQQALEAGFTSVMFDGSHLSFTENLAITKRVVELAKKYNASVEAEAGSIGGEEDGVVGLGEVADPNECKQLADLGIDILAAGINNVHGPYPEGWQGLNFDSLQKIAQVSNKPLVLHGGSGIPKEQVSKAISLGICKVNVNTELQEVFAAAIREYIVADKDKTKKGYDPRKIMRAPMDAIKNTAKELLTEFGSLGKS</sequence>
<evidence type="ECO:0000256" key="6">
    <source>
        <dbReference type="PIRSR" id="PIRSR001359-3"/>
    </source>
</evidence>
<feature type="binding site" evidence="5">
    <location>
        <begin position="231"/>
        <end position="234"/>
    </location>
    <ligand>
        <name>dihydroxyacetone phosphate</name>
        <dbReference type="ChEBI" id="CHEBI:57642"/>
    </ligand>
</feature>
<dbReference type="GO" id="GO:0008270">
    <property type="term" value="F:zinc ion binding"/>
    <property type="evidence" value="ECO:0007669"/>
    <property type="project" value="InterPro"/>
</dbReference>
<dbReference type="RefSeq" id="WP_168105109.1">
    <property type="nucleotide sequence ID" value="NZ_CP051215.1"/>
</dbReference>
<dbReference type="InterPro" id="IPR013785">
    <property type="entry name" value="Aldolase_TIM"/>
</dbReference>
<evidence type="ECO:0000256" key="3">
    <source>
        <dbReference type="ARBA" id="ARBA00023239"/>
    </source>
</evidence>
<evidence type="ECO:0000256" key="1">
    <source>
        <dbReference type="ARBA" id="ARBA00022723"/>
    </source>
</evidence>
<feature type="binding site" evidence="6">
    <location>
        <position position="138"/>
    </location>
    <ligand>
        <name>Zn(2+)</name>
        <dbReference type="ChEBI" id="CHEBI:29105"/>
        <label>2</label>
    </ligand>
</feature>
<dbReference type="NCBIfam" id="TIGR00167">
    <property type="entry name" value="cbbA"/>
    <property type="match status" value="1"/>
</dbReference>
<dbReference type="Pfam" id="PF01116">
    <property type="entry name" value="F_bP_aldolase"/>
    <property type="match status" value="1"/>
</dbReference>
<comment type="caution">
    <text evidence="7">The sequence shown here is derived from an EMBL/GenBank/DDBJ whole genome shotgun (WGS) entry which is preliminary data.</text>
</comment>
<dbReference type="InterPro" id="IPR050246">
    <property type="entry name" value="Class_II_FBP_aldolase"/>
</dbReference>
<feature type="binding site" evidence="6">
    <location>
        <position position="209"/>
    </location>
    <ligand>
        <name>Zn(2+)</name>
        <dbReference type="ChEBI" id="CHEBI:29105"/>
        <label>1</label>
        <note>catalytic</note>
    </ligand>
</feature>
<dbReference type="PANTHER" id="PTHR30304:SF0">
    <property type="entry name" value="D-TAGATOSE-1,6-BISPHOSPHATE ALDOLASE SUBUNIT GATY-RELATED"/>
    <property type="match status" value="1"/>
</dbReference>
<evidence type="ECO:0000256" key="5">
    <source>
        <dbReference type="PIRSR" id="PIRSR001359-2"/>
    </source>
</evidence>
<organism evidence="7 8">
    <name type="scientific">Spiroplasma platyhelix PALS-1</name>
    <dbReference type="NCBI Taxonomy" id="1276218"/>
    <lineage>
        <taxon>Bacteria</taxon>
        <taxon>Bacillati</taxon>
        <taxon>Mycoplasmatota</taxon>
        <taxon>Mollicutes</taxon>
        <taxon>Entomoplasmatales</taxon>
        <taxon>Spiroplasmataceae</taxon>
        <taxon>Spiroplasma</taxon>
    </lineage>
</organism>
<evidence type="ECO:0000313" key="7">
    <source>
        <dbReference type="EMBL" id="NKE38634.1"/>
    </source>
</evidence>
<feature type="active site" description="Proton donor" evidence="4">
    <location>
        <position position="86"/>
    </location>
</feature>
<proteinExistence type="predicted"/>
<name>A0A846U0T6_9MOLU</name>
<protein>
    <submittedName>
        <fullName evidence="7">Class II fructose-1,6-bisphosphate aldolase</fullName>
        <ecNumber evidence="7">4.1.2.13</ecNumber>
    </submittedName>
</protein>
<dbReference type="InterPro" id="IPR011289">
    <property type="entry name" value="Fruc_bis_ald_class-2"/>
</dbReference>
<dbReference type="InterPro" id="IPR000771">
    <property type="entry name" value="FBA_II"/>
</dbReference>
<keyword evidence="1 6" id="KW-0479">Metal-binding</keyword>
<keyword evidence="8" id="KW-1185">Reference proteome</keyword>
<feature type="binding site" evidence="6">
    <location>
        <position position="108"/>
    </location>
    <ligand>
        <name>Zn(2+)</name>
        <dbReference type="ChEBI" id="CHEBI:29105"/>
        <label>2</label>
    </ligand>
</feature>
<dbReference type="NCBIfam" id="TIGR01859">
    <property type="entry name" value="fruc_bis_ald"/>
    <property type="match status" value="1"/>
</dbReference>
<dbReference type="GO" id="GO:0006096">
    <property type="term" value="P:glycolytic process"/>
    <property type="evidence" value="ECO:0007669"/>
    <property type="project" value="InterPro"/>
</dbReference>
<dbReference type="GO" id="GO:0004332">
    <property type="term" value="F:fructose-bisphosphate aldolase activity"/>
    <property type="evidence" value="ECO:0007669"/>
    <property type="project" value="UniProtKB-EC"/>
</dbReference>
<feature type="binding site" evidence="6">
    <location>
        <position position="180"/>
    </location>
    <ligand>
        <name>Zn(2+)</name>
        <dbReference type="ChEBI" id="CHEBI:29105"/>
        <label>1</label>
        <note>catalytic</note>
    </ligand>
</feature>
<dbReference type="Proteomes" id="UP000584587">
    <property type="component" value="Unassembled WGS sequence"/>
</dbReference>
<feature type="binding site" evidence="6">
    <location>
        <position position="87"/>
    </location>
    <ligand>
        <name>Zn(2+)</name>
        <dbReference type="ChEBI" id="CHEBI:29105"/>
        <label>1</label>
        <note>catalytic</note>
    </ligand>
</feature>